<dbReference type="InterPro" id="IPR018617">
    <property type="entry name" value="Ima1_N"/>
</dbReference>
<feature type="compositionally biased region" description="Polar residues" evidence="6">
    <location>
        <begin position="396"/>
        <end position="412"/>
    </location>
</feature>
<dbReference type="GO" id="GO:0005637">
    <property type="term" value="C:nuclear inner membrane"/>
    <property type="evidence" value="ECO:0007669"/>
    <property type="project" value="UniProtKB-SubCell"/>
</dbReference>
<dbReference type="GeneID" id="54278843"/>
<evidence type="ECO:0000313" key="10">
    <source>
        <dbReference type="Proteomes" id="UP000799778"/>
    </source>
</evidence>
<protein>
    <recommendedName>
        <fullName evidence="8">Ima1 N-terminal domain-containing protein</fullName>
    </recommendedName>
</protein>
<evidence type="ECO:0000256" key="5">
    <source>
        <dbReference type="ARBA" id="ARBA00023242"/>
    </source>
</evidence>
<keyword evidence="2 7" id="KW-0812">Transmembrane</keyword>
<accession>A0A6A5Y016</accession>
<evidence type="ECO:0000259" key="8">
    <source>
        <dbReference type="Pfam" id="PF09779"/>
    </source>
</evidence>
<sequence>MARITRRRLRCFYCGEYTRNEKSGFPQSWFCKQCEAVNYLDEKGDIADPPTETTTNAPPASYGHARPASPSIMPAESPFCDTCQRHQILINKALADYIPDESDPSYEQHVATADSYRAELETRYPQVCDNCIGRVHDQMRAAGYAAKADHFRRILETSKKSKLEYSTPRQIWTLRAISLAKWVYVGSIVTGIFWHLLQYFAIPGVQEEISWHECLLQFRSNMRYDRECLRSATISRLTIWAVVGDVLTIWWNPKLAEKTNRSGGRMRGLVLLWLVRSIIIALRTASLFQVDEHMKNATNHHLFTYGHLGIVVVLLLSVLVSWKAVWIEYQSTRSFMQDITPHLPSAQAALSHKNSPIGTTSVRPNATTYDTMAHSFATSLVGPEDDQQIDYPPSPTMTEASISTRATEQSTPWPRRRPSTHLDAVEDEDAMDWTPTTRRFGREQDIEPIAWSHATSSSVQPRQEPQPHSIFAQRDPNPFSQRVPSFPKNPTREKLDPWKPGVWAPALPENKRNFFQDMMKKGESPESQRKIVEGVPKVVKRDEELFQKPQLKYDYQGYAGYKTTGLEDTFNGLFSK</sequence>
<reference evidence="9" key="1">
    <citation type="journal article" date="2020" name="Stud. Mycol.">
        <title>101 Dothideomycetes genomes: a test case for predicting lifestyles and emergence of pathogens.</title>
        <authorList>
            <person name="Haridas S."/>
            <person name="Albert R."/>
            <person name="Binder M."/>
            <person name="Bloem J."/>
            <person name="Labutti K."/>
            <person name="Salamov A."/>
            <person name="Andreopoulos B."/>
            <person name="Baker S."/>
            <person name="Barry K."/>
            <person name="Bills G."/>
            <person name="Bluhm B."/>
            <person name="Cannon C."/>
            <person name="Castanera R."/>
            <person name="Culley D."/>
            <person name="Daum C."/>
            <person name="Ezra D."/>
            <person name="Gonzalez J."/>
            <person name="Henrissat B."/>
            <person name="Kuo A."/>
            <person name="Liang C."/>
            <person name="Lipzen A."/>
            <person name="Lutzoni F."/>
            <person name="Magnuson J."/>
            <person name="Mondo S."/>
            <person name="Nolan M."/>
            <person name="Ohm R."/>
            <person name="Pangilinan J."/>
            <person name="Park H.-J."/>
            <person name="Ramirez L."/>
            <person name="Alfaro M."/>
            <person name="Sun H."/>
            <person name="Tritt A."/>
            <person name="Yoshinaga Y."/>
            <person name="Zwiers L.-H."/>
            <person name="Turgeon B."/>
            <person name="Goodwin S."/>
            <person name="Spatafora J."/>
            <person name="Crous P."/>
            <person name="Grigoriev I."/>
        </authorList>
    </citation>
    <scope>NUCLEOTIDE SEQUENCE</scope>
    <source>
        <strain evidence="9">CBS 175.79</strain>
    </source>
</reference>
<evidence type="ECO:0000313" key="9">
    <source>
        <dbReference type="EMBL" id="KAF2018180.1"/>
    </source>
</evidence>
<feature type="region of interest" description="Disordered" evidence="6">
    <location>
        <begin position="45"/>
        <end position="68"/>
    </location>
</feature>
<keyword evidence="5" id="KW-0539">Nucleus</keyword>
<feature type="compositionally biased region" description="Polar residues" evidence="6">
    <location>
        <begin position="454"/>
        <end position="463"/>
    </location>
</feature>
<dbReference type="AlphaFoldDB" id="A0A6A5Y016"/>
<feature type="transmembrane region" description="Helical" evidence="7">
    <location>
        <begin position="271"/>
        <end position="290"/>
    </location>
</feature>
<evidence type="ECO:0000256" key="6">
    <source>
        <dbReference type="SAM" id="MobiDB-lite"/>
    </source>
</evidence>
<keyword evidence="10" id="KW-1185">Reference proteome</keyword>
<feature type="region of interest" description="Disordered" evidence="6">
    <location>
        <begin position="383"/>
        <end position="439"/>
    </location>
</feature>
<dbReference type="RefSeq" id="XP_033386519.1">
    <property type="nucleotide sequence ID" value="XM_033521446.1"/>
</dbReference>
<evidence type="ECO:0000256" key="1">
    <source>
        <dbReference type="ARBA" id="ARBA00004473"/>
    </source>
</evidence>
<evidence type="ECO:0000256" key="3">
    <source>
        <dbReference type="ARBA" id="ARBA00022989"/>
    </source>
</evidence>
<dbReference type="GO" id="GO:0034506">
    <property type="term" value="C:chromosome, centromeric core domain"/>
    <property type="evidence" value="ECO:0007669"/>
    <property type="project" value="TreeGrafter"/>
</dbReference>
<dbReference type="OrthoDB" id="5966927at2759"/>
<dbReference type="GO" id="GO:0044732">
    <property type="term" value="C:mitotic spindle pole body"/>
    <property type="evidence" value="ECO:0007669"/>
    <property type="project" value="TreeGrafter"/>
</dbReference>
<feature type="transmembrane region" description="Helical" evidence="7">
    <location>
        <begin position="302"/>
        <end position="326"/>
    </location>
</feature>
<dbReference type="EMBL" id="ML978068">
    <property type="protein sequence ID" value="KAF2018180.1"/>
    <property type="molecule type" value="Genomic_DNA"/>
</dbReference>
<dbReference type="GO" id="GO:0034992">
    <property type="term" value="C:microtubule organizing center attachment site"/>
    <property type="evidence" value="ECO:0007669"/>
    <property type="project" value="TreeGrafter"/>
</dbReference>
<feature type="compositionally biased region" description="Low complexity" evidence="6">
    <location>
        <begin position="47"/>
        <end position="60"/>
    </location>
</feature>
<comment type="subcellular location">
    <subcellularLocation>
        <location evidence="1">Nucleus inner membrane</location>
        <topology evidence="1">Multi-pass membrane protein</topology>
    </subcellularLocation>
</comment>
<feature type="domain" description="Ima1 N-terminal" evidence="8">
    <location>
        <begin position="9"/>
        <end position="134"/>
    </location>
</feature>
<dbReference type="GO" id="GO:0071765">
    <property type="term" value="P:nuclear inner membrane organization"/>
    <property type="evidence" value="ECO:0007669"/>
    <property type="project" value="InterPro"/>
</dbReference>
<feature type="region of interest" description="Disordered" evidence="6">
    <location>
        <begin position="454"/>
        <end position="503"/>
    </location>
</feature>
<proteinExistence type="predicted"/>
<dbReference type="Pfam" id="PF09779">
    <property type="entry name" value="Ima1_N"/>
    <property type="match status" value="1"/>
</dbReference>
<organism evidence="9 10">
    <name type="scientific">Aaosphaeria arxii CBS 175.79</name>
    <dbReference type="NCBI Taxonomy" id="1450172"/>
    <lineage>
        <taxon>Eukaryota</taxon>
        <taxon>Fungi</taxon>
        <taxon>Dikarya</taxon>
        <taxon>Ascomycota</taxon>
        <taxon>Pezizomycotina</taxon>
        <taxon>Dothideomycetes</taxon>
        <taxon>Pleosporomycetidae</taxon>
        <taxon>Pleosporales</taxon>
        <taxon>Pleosporales incertae sedis</taxon>
        <taxon>Aaosphaeria</taxon>
    </lineage>
</organism>
<evidence type="ECO:0000256" key="2">
    <source>
        <dbReference type="ARBA" id="ARBA00022692"/>
    </source>
</evidence>
<gene>
    <name evidence="9" type="ORF">BU24DRAFT_166597</name>
</gene>
<dbReference type="PANTHER" id="PTHR28538">
    <property type="entry name" value="INTEGRAL INNER NUCLEAR MEMBRANE PROTEIN IMA1"/>
    <property type="match status" value="1"/>
</dbReference>
<evidence type="ECO:0000256" key="7">
    <source>
        <dbReference type="SAM" id="Phobius"/>
    </source>
</evidence>
<dbReference type="PANTHER" id="PTHR28538:SF1">
    <property type="entry name" value="INTEGRAL INNER NUCLEAR MEMBRANE PROTEIN IMA1"/>
    <property type="match status" value="1"/>
</dbReference>
<evidence type="ECO:0000256" key="4">
    <source>
        <dbReference type="ARBA" id="ARBA00023136"/>
    </source>
</evidence>
<keyword evidence="4 7" id="KW-0472">Membrane</keyword>
<dbReference type="InterPro" id="IPR042321">
    <property type="entry name" value="Ima1"/>
</dbReference>
<keyword evidence="3 7" id="KW-1133">Transmembrane helix</keyword>
<dbReference type="Proteomes" id="UP000799778">
    <property type="component" value="Unassembled WGS sequence"/>
</dbReference>
<name>A0A6A5Y016_9PLEO</name>